<feature type="binding site" evidence="8">
    <location>
        <begin position="176"/>
        <end position="177"/>
    </location>
    <ligand>
        <name>ATP</name>
        <dbReference type="ChEBI" id="CHEBI:30616"/>
    </ligand>
</feature>
<dbReference type="PATRIC" id="fig|1454001.3.peg.3369"/>
<keyword evidence="6 8" id="KW-0067">ATP-binding</keyword>
<keyword evidence="5 8" id="KW-0093">Biotin biosynthesis</keyword>
<gene>
    <name evidence="9" type="primary">bioD1</name>
    <name evidence="8" type="synonym">bioD</name>
    <name evidence="9" type="ORF">AW08_03323</name>
</gene>
<dbReference type="STRING" id="1454001.AW08_03323"/>
<comment type="catalytic activity">
    <reaction evidence="8">
        <text>(7R,8S)-7,8-diammoniononanoate + CO2 + ATP = (4R,5S)-dethiobiotin + ADP + phosphate + 3 H(+)</text>
        <dbReference type="Rhea" id="RHEA:15805"/>
        <dbReference type="ChEBI" id="CHEBI:15378"/>
        <dbReference type="ChEBI" id="CHEBI:16526"/>
        <dbReference type="ChEBI" id="CHEBI:30616"/>
        <dbReference type="ChEBI" id="CHEBI:43474"/>
        <dbReference type="ChEBI" id="CHEBI:149469"/>
        <dbReference type="ChEBI" id="CHEBI:149473"/>
        <dbReference type="ChEBI" id="CHEBI:456216"/>
        <dbReference type="EC" id="6.3.3.3"/>
    </reaction>
</comment>
<dbReference type="CDD" id="cd03109">
    <property type="entry name" value="DTBS"/>
    <property type="match status" value="1"/>
</dbReference>
<dbReference type="AlphaFoldDB" id="A0A011NLG8"/>
<feature type="binding site" evidence="8">
    <location>
        <position position="55"/>
    </location>
    <ligand>
        <name>ATP</name>
        <dbReference type="ChEBI" id="CHEBI:30616"/>
    </ligand>
</feature>
<evidence type="ECO:0000313" key="10">
    <source>
        <dbReference type="Proteomes" id="UP000020218"/>
    </source>
</evidence>
<evidence type="ECO:0000256" key="1">
    <source>
        <dbReference type="ARBA" id="ARBA00022490"/>
    </source>
</evidence>
<dbReference type="HAMAP" id="MF_00336">
    <property type="entry name" value="BioD"/>
    <property type="match status" value="1"/>
</dbReference>
<reference evidence="9" key="1">
    <citation type="submission" date="2014-02" db="EMBL/GenBank/DDBJ databases">
        <title>Expanding our view of genomic diversity in Candidatus Accumulibacter clades.</title>
        <authorList>
            <person name="Skennerton C.T."/>
            <person name="Barr J.J."/>
            <person name="Slater F.R."/>
            <person name="Bond P.L."/>
            <person name="Tyson G.W."/>
        </authorList>
    </citation>
    <scope>NUCLEOTIDE SEQUENCE [LARGE SCALE GENOMIC DNA]</scope>
</reference>
<dbReference type="InterPro" id="IPR027417">
    <property type="entry name" value="P-loop_NTPase"/>
</dbReference>
<feature type="binding site" evidence="8">
    <location>
        <begin position="116"/>
        <end position="119"/>
    </location>
    <ligand>
        <name>ATP</name>
        <dbReference type="ChEBI" id="CHEBI:30616"/>
    </ligand>
</feature>
<evidence type="ECO:0000313" key="9">
    <source>
        <dbReference type="EMBL" id="EXI65275.1"/>
    </source>
</evidence>
<keyword evidence="7 8" id="KW-0460">Magnesium</keyword>
<dbReference type="Pfam" id="PF13500">
    <property type="entry name" value="AAA_26"/>
    <property type="match status" value="1"/>
</dbReference>
<dbReference type="GO" id="GO:0009102">
    <property type="term" value="P:biotin biosynthetic process"/>
    <property type="evidence" value="ECO:0007669"/>
    <property type="project" value="UniProtKB-UniRule"/>
</dbReference>
<keyword evidence="10" id="KW-1185">Reference proteome</keyword>
<sequence>MKHIPPAWFITGTDTEIGKTFVACALLHALRRSGARAVAMKPIAAGCDDHGMNDDVERLLAASSFAPPRRLVNPYAFRAAIAPHIAAAEEGRQIELPAIASAFAELRSLADVVLVEGVGGFCVPLDATSDTADLAALLDLPLILVVGMRLGCINHALLTAQAIAARRLPLAGWVANRIDPAMSRFSENLAALCSRLPAPLLGVVEHGTTPAEAGLSLRLPQAPGY</sequence>
<comment type="pathway">
    <text evidence="8">Cofactor biosynthesis; biotin biosynthesis; biotin from 7,8-diaminononanoate: step 1/2.</text>
</comment>
<comment type="caution">
    <text evidence="8">Lacks conserved residue(s) required for the propagation of feature annotation.</text>
</comment>
<dbReference type="InterPro" id="IPR004472">
    <property type="entry name" value="DTB_synth_BioD"/>
</dbReference>
<keyword evidence="1 8" id="KW-0963">Cytoplasm</keyword>
<dbReference type="GO" id="GO:0004141">
    <property type="term" value="F:dethiobiotin synthase activity"/>
    <property type="evidence" value="ECO:0007669"/>
    <property type="project" value="UniProtKB-UniRule"/>
</dbReference>
<comment type="similarity">
    <text evidence="8">Belongs to the dethiobiotin synthetase family.</text>
</comment>
<name>A0A011NLG8_9PROT</name>
<feature type="binding site" evidence="8">
    <location>
        <position position="20"/>
    </location>
    <ligand>
        <name>Mg(2+)</name>
        <dbReference type="ChEBI" id="CHEBI:18420"/>
    </ligand>
</feature>
<dbReference type="EC" id="6.3.3.3" evidence="8"/>
<comment type="subunit">
    <text evidence="8">Homodimer.</text>
</comment>
<evidence type="ECO:0000256" key="6">
    <source>
        <dbReference type="ARBA" id="ARBA00022840"/>
    </source>
</evidence>
<proteinExistence type="inferred from homology"/>
<comment type="function">
    <text evidence="8">Catalyzes a mechanistically unusual reaction, the ATP-dependent insertion of CO2 between the N7 and N8 nitrogen atoms of 7,8-diaminopelargonic acid (DAPA, also called 7,8-diammoniononanoate) to form a ureido ring.</text>
</comment>
<dbReference type="Gene3D" id="3.40.50.300">
    <property type="entry name" value="P-loop containing nucleotide triphosphate hydrolases"/>
    <property type="match status" value="1"/>
</dbReference>
<dbReference type="GO" id="GO:0042803">
    <property type="term" value="F:protein homodimerization activity"/>
    <property type="evidence" value="ECO:0007669"/>
    <property type="project" value="UniProtKB-ARBA"/>
</dbReference>
<comment type="caution">
    <text evidence="9">The sequence shown here is derived from an EMBL/GenBank/DDBJ whole genome shotgun (WGS) entry which is preliminary data.</text>
</comment>
<dbReference type="SUPFAM" id="SSF52540">
    <property type="entry name" value="P-loop containing nucleoside triphosphate hydrolases"/>
    <property type="match status" value="1"/>
</dbReference>
<dbReference type="GO" id="GO:0005524">
    <property type="term" value="F:ATP binding"/>
    <property type="evidence" value="ECO:0007669"/>
    <property type="project" value="UniProtKB-UniRule"/>
</dbReference>
<comment type="cofactor">
    <cofactor evidence="8">
        <name>Mg(2+)</name>
        <dbReference type="ChEBI" id="CHEBI:18420"/>
    </cofactor>
</comment>
<dbReference type="GO" id="GO:0005829">
    <property type="term" value="C:cytosol"/>
    <property type="evidence" value="ECO:0007669"/>
    <property type="project" value="TreeGrafter"/>
</dbReference>
<comment type="subcellular location">
    <subcellularLocation>
        <location evidence="8">Cytoplasm</location>
    </subcellularLocation>
</comment>
<dbReference type="Proteomes" id="UP000020218">
    <property type="component" value="Unassembled WGS sequence"/>
</dbReference>
<protein>
    <recommendedName>
        <fullName evidence="8">ATP-dependent dethiobiotin synthetase BioD</fullName>
        <ecNumber evidence="8">6.3.3.3</ecNumber>
    </recommendedName>
    <alternativeName>
        <fullName evidence="8">DTB synthetase</fullName>
        <shortName evidence="8">DTBS</shortName>
    </alternativeName>
    <alternativeName>
        <fullName evidence="8">Dethiobiotin synthase</fullName>
    </alternativeName>
</protein>
<evidence type="ECO:0000256" key="4">
    <source>
        <dbReference type="ARBA" id="ARBA00022741"/>
    </source>
</evidence>
<feature type="binding site" evidence="8">
    <location>
        <position position="55"/>
    </location>
    <ligand>
        <name>Mg(2+)</name>
        <dbReference type="ChEBI" id="CHEBI:18420"/>
    </ligand>
</feature>
<dbReference type="GO" id="GO:0000287">
    <property type="term" value="F:magnesium ion binding"/>
    <property type="evidence" value="ECO:0007669"/>
    <property type="project" value="UniProtKB-UniRule"/>
</dbReference>
<dbReference type="FunFam" id="3.40.50.300:FF:000292">
    <property type="entry name" value="ATP-dependent dethiobiotin synthetase BioD"/>
    <property type="match status" value="1"/>
</dbReference>
<feature type="binding site" evidence="8">
    <location>
        <begin position="16"/>
        <end position="21"/>
    </location>
    <ligand>
        <name>ATP</name>
        <dbReference type="ChEBI" id="CHEBI:30616"/>
    </ligand>
</feature>
<keyword evidence="3 8" id="KW-0479">Metal-binding</keyword>
<evidence type="ECO:0000256" key="8">
    <source>
        <dbReference type="HAMAP-Rule" id="MF_00336"/>
    </source>
</evidence>
<dbReference type="NCBIfam" id="TIGR00347">
    <property type="entry name" value="bioD"/>
    <property type="match status" value="1"/>
</dbReference>
<dbReference type="EMBL" id="JFAX01000025">
    <property type="protein sequence ID" value="EXI65275.1"/>
    <property type="molecule type" value="Genomic_DNA"/>
</dbReference>
<dbReference type="UniPathway" id="UPA00078">
    <property type="reaction ID" value="UER00161"/>
</dbReference>
<keyword evidence="2 8" id="KW-0436">Ligase</keyword>
<feature type="active site" evidence="8">
    <location>
        <position position="41"/>
    </location>
</feature>
<evidence type="ECO:0000256" key="7">
    <source>
        <dbReference type="ARBA" id="ARBA00022842"/>
    </source>
</evidence>
<evidence type="ECO:0000256" key="3">
    <source>
        <dbReference type="ARBA" id="ARBA00022723"/>
    </source>
</evidence>
<dbReference type="PANTHER" id="PTHR43210:SF5">
    <property type="entry name" value="DETHIOBIOTIN SYNTHETASE"/>
    <property type="match status" value="1"/>
</dbReference>
<accession>A0A011NLG8</accession>
<keyword evidence="4 8" id="KW-0547">Nucleotide-binding</keyword>
<dbReference type="PANTHER" id="PTHR43210">
    <property type="entry name" value="DETHIOBIOTIN SYNTHETASE"/>
    <property type="match status" value="1"/>
</dbReference>
<organism evidence="9 10">
    <name type="scientific">Candidatus Accumulibacter adjunctus</name>
    <dbReference type="NCBI Taxonomy" id="1454001"/>
    <lineage>
        <taxon>Bacteria</taxon>
        <taxon>Pseudomonadati</taxon>
        <taxon>Pseudomonadota</taxon>
        <taxon>Betaproteobacteria</taxon>
        <taxon>Candidatus Accumulibacter</taxon>
    </lineage>
</organism>
<feature type="binding site" evidence="8">
    <location>
        <position position="116"/>
    </location>
    <ligand>
        <name>Mg(2+)</name>
        <dbReference type="ChEBI" id="CHEBI:18420"/>
    </ligand>
</feature>
<evidence type="ECO:0000256" key="2">
    <source>
        <dbReference type="ARBA" id="ARBA00022598"/>
    </source>
</evidence>
<dbReference type="PIRSF" id="PIRSF006755">
    <property type="entry name" value="DTB_synth"/>
    <property type="match status" value="1"/>
</dbReference>
<evidence type="ECO:0000256" key="5">
    <source>
        <dbReference type="ARBA" id="ARBA00022756"/>
    </source>
</evidence>